<sequence>MPADRGKHSQSVVVSCSRWVPIAQYTDPKYKWPCSWDGCDKWFTREYDMKRHIGNVHLKERHECIYAKCTYTATQESNLTAHINKVHKNNKRPYSCVVPGCPKAYGDPSALSRHKRRCIDEYCAENSLDVEEFKATLPRKKAAGKRYPNVPAHVERILESDDPNPASAATLFGSFRQVTPPVQPSVPATPAVPVPPIVALVDREPSPESEEIDELFDTPEPPSCALALPSPAASLASSSSSILNTPLSTPHLDVKQEIKVEDPLHWVWDNYFDLTAAADSPVLPPVSLPAAADVKPDVADLFPASNSTGNLFGQPTTTVDPVVINQMLRQTTFVDPAPIIQPFPMAYNVPVKMEEIPVMLNAPMKAEPGADVHINLNSNAFMPQDFAGMQQPFQPTLSPPMLMPNSMPMSNSMPLPNSMSMPNFGMGMGVPNSDLFQAANEFAPQYNFANGMPMGQFMPQPRLRPLSANPYAHLLFNPNPFANQFNGNQGFF</sequence>
<dbReference type="InterPro" id="IPR013087">
    <property type="entry name" value="Znf_C2H2_type"/>
</dbReference>
<reference evidence="10 11" key="1">
    <citation type="submission" date="2020-01" db="EMBL/GenBank/DDBJ databases">
        <authorList>
            <person name="Gupta K D."/>
        </authorList>
    </citation>
    <scope>NUCLEOTIDE SEQUENCE [LARGE SCALE GENOMIC DNA]</scope>
</reference>
<evidence type="ECO:0000313" key="11">
    <source>
        <dbReference type="Proteomes" id="UP000467700"/>
    </source>
</evidence>
<dbReference type="SUPFAM" id="SSF57667">
    <property type="entry name" value="beta-beta-alpha zinc fingers"/>
    <property type="match status" value="2"/>
</dbReference>
<name>A0A8S0VRQ3_CYCAE</name>
<dbReference type="InterPro" id="IPR036236">
    <property type="entry name" value="Znf_C2H2_sf"/>
</dbReference>
<evidence type="ECO:0000256" key="7">
    <source>
        <dbReference type="ARBA" id="ARBA00023242"/>
    </source>
</evidence>
<protein>
    <recommendedName>
        <fullName evidence="9">C2H2-type domain-containing protein</fullName>
    </recommendedName>
</protein>
<keyword evidence="5" id="KW-0805">Transcription regulation</keyword>
<dbReference type="PANTHER" id="PTHR46179">
    <property type="entry name" value="ZINC FINGER PROTEIN"/>
    <property type="match status" value="1"/>
</dbReference>
<keyword evidence="11" id="KW-1185">Reference proteome</keyword>
<evidence type="ECO:0000256" key="4">
    <source>
        <dbReference type="ARBA" id="ARBA00022833"/>
    </source>
</evidence>
<gene>
    <name evidence="10" type="ORF">AAE3_LOCUS6631</name>
</gene>
<keyword evidence="2" id="KW-0479">Metal-binding</keyword>
<keyword evidence="7" id="KW-0539">Nucleus</keyword>
<evidence type="ECO:0000313" key="10">
    <source>
        <dbReference type="EMBL" id="CAA7264409.1"/>
    </source>
</evidence>
<dbReference type="SMART" id="SM00355">
    <property type="entry name" value="ZnF_C2H2"/>
    <property type="match status" value="3"/>
</dbReference>
<keyword evidence="4" id="KW-0862">Zinc</keyword>
<evidence type="ECO:0000256" key="3">
    <source>
        <dbReference type="ARBA" id="ARBA00022771"/>
    </source>
</evidence>
<feature type="domain" description="C2H2-type" evidence="9">
    <location>
        <begin position="32"/>
        <end position="62"/>
    </location>
</feature>
<comment type="caution">
    <text evidence="10">The sequence shown here is derived from an EMBL/GenBank/DDBJ whole genome shotgun (WGS) entry which is preliminary data.</text>
</comment>
<dbReference type="OrthoDB" id="4748970at2759"/>
<dbReference type="InterPro" id="IPR051061">
    <property type="entry name" value="Zinc_finger_trans_reg"/>
</dbReference>
<proteinExistence type="predicted"/>
<evidence type="ECO:0000256" key="2">
    <source>
        <dbReference type="ARBA" id="ARBA00022723"/>
    </source>
</evidence>
<accession>A0A8S0VRQ3</accession>
<dbReference type="AlphaFoldDB" id="A0A8S0VRQ3"/>
<feature type="domain" description="C2H2-type" evidence="9">
    <location>
        <begin position="62"/>
        <end position="92"/>
    </location>
</feature>
<dbReference type="EMBL" id="CACVBS010000044">
    <property type="protein sequence ID" value="CAA7264409.1"/>
    <property type="molecule type" value="Genomic_DNA"/>
</dbReference>
<dbReference type="Gene3D" id="3.30.160.60">
    <property type="entry name" value="Classic Zinc Finger"/>
    <property type="match status" value="2"/>
</dbReference>
<keyword evidence="6" id="KW-0804">Transcription</keyword>
<dbReference type="PROSITE" id="PS50157">
    <property type="entry name" value="ZINC_FINGER_C2H2_2"/>
    <property type="match status" value="2"/>
</dbReference>
<comment type="subcellular location">
    <subcellularLocation>
        <location evidence="1">Nucleus</location>
    </subcellularLocation>
</comment>
<evidence type="ECO:0000256" key="5">
    <source>
        <dbReference type="ARBA" id="ARBA00023015"/>
    </source>
</evidence>
<dbReference type="PANTHER" id="PTHR46179:SF13">
    <property type="entry name" value="C2H2-TYPE DOMAIN-CONTAINING PROTEIN"/>
    <property type="match status" value="1"/>
</dbReference>
<dbReference type="GO" id="GO:0006357">
    <property type="term" value="P:regulation of transcription by RNA polymerase II"/>
    <property type="evidence" value="ECO:0007669"/>
    <property type="project" value="TreeGrafter"/>
</dbReference>
<evidence type="ECO:0000256" key="6">
    <source>
        <dbReference type="ARBA" id="ARBA00023163"/>
    </source>
</evidence>
<dbReference type="GO" id="GO:0008270">
    <property type="term" value="F:zinc ion binding"/>
    <property type="evidence" value="ECO:0007669"/>
    <property type="project" value="UniProtKB-KW"/>
</dbReference>
<organism evidence="10 11">
    <name type="scientific">Cyclocybe aegerita</name>
    <name type="common">Black poplar mushroom</name>
    <name type="synonym">Agrocybe aegerita</name>
    <dbReference type="NCBI Taxonomy" id="1973307"/>
    <lineage>
        <taxon>Eukaryota</taxon>
        <taxon>Fungi</taxon>
        <taxon>Dikarya</taxon>
        <taxon>Basidiomycota</taxon>
        <taxon>Agaricomycotina</taxon>
        <taxon>Agaricomycetes</taxon>
        <taxon>Agaricomycetidae</taxon>
        <taxon>Agaricales</taxon>
        <taxon>Agaricineae</taxon>
        <taxon>Bolbitiaceae</taxon>
        <taxon>Cyclocybe</taxon>
    </lineage>
</organism>
<dbReference type="PROSITE" id="PS00028">
    <property type="entry name" value="ZINC_FINGER_C2H2_1"/>
    <property type="match status" value="1"/>
</dbReference>
<dbReference type="GO" id="GO:0005634">
    <property type="term" value="C:nucleus"/>
    <property type="evidence" value="ECO:0007669"/>
    <property type="project" value="UniProtKB-SubCell"/>
</dbReference>
<keyword evidence="3 8" id="KW-0863">Zinc-finger</keyword>
<evidence type="ECO:0000256" key="8">
    <source>
        <dbReference type="PROSITE-ProRule" id="PRU00042"/>
    </source>
</evidence>
<dbReference type="Proteomes" id="UP000467700">
    <property type="component" value="Unassembled WGS sequence"/>
</dbReference>
<evidence type="ECO:0000259" key="9">
    <source>
        <dbReference type="PROSITE" id="PS50157"/>
    </source>
</evidence>
<evidence type="ECO:0000256" key="1">
    <source>
        <dbReference type="ARBA" id="ARBA00004123"/>
    </source>
</evidence>